<dbReference type="GO" id="GO:0005886">
    <property type="term" value="C:plasma membrane"/>
    <property type="evidence" value="ECO:0007669"/>
    <property type="project" value="InterPro"/>
</dbReference>
<gene>
    <name evidence="10" type="ORF">FXF49_07455</name>
</gene>
<dbReference type="Pfam" id="PF03100">
    <property type="entry name" value="CcmE"/>
    <property type="match status" value="1"/>
</dbReference>
<evidence type="ECO:0000256" key="9">
    <source>
        <dbReference type="ARBA" id="ARBA00023136"/>
    </source>
</evidence>
<dbReference type="GO" id="GO:0046872">
    <property type="term" value="F:metal ion binding"/>
    <property type="evidence" value="ECO:0007669"/>
    <property type="project" value="UniProtKB-KW"/>
</dbReference>
<keyword evidence="8" id="KW-0408">Iron</keyword>
<sequence>MKKSKFLIAGLIVIAAVGYLVISGFNSSSVYYLEVTELVNKSSAYSEKGLRVSGDVKNGTVQKDVVNQHLEFVMTDKKGSEMNVVYNGIIPDAFNEDVQVIVEGEYSKKTNTFNARTLLAKCPSKYEAKVEEES</sequence>
<keyword evidence="2" id="KW-0349">Heme</keyword>
<dbReference type="InterPro" id="IPR004329">
    <property type="entry name" value="CcmE"/>
</dbReference>
<evidence type="ECO:0000256" key="2">
    <source>
        <dbReference type="ARBA" id="ARBA00022617"/>
    </source>
</evidence>
<dbReference type="GO" id="GO:0020037">
    <property type="term" value="F:heme binding"/>
    <property type="evidence" value="ECO:0007669"/>
    <property type="project" value="InterPro"/>
</dbReference>
<name>A0A5D0MHR5_FLESI</name>
<keyword evidence="9" id="KW-0472">Membrane</keyword>
<dbReference type="GO" id="GO:0017003">
    <property type="term" value="P:protein-heme linkage"/>
    <property type="evidence" value="ECO:0007669"/>
    <property type="project" value="InterPro"/>
</dbReference>
<comment type="caution">
    <text evidence="10">The sequence shown here is derived from an EMBL/GenBank/DDBJ whole genome shotgun (WGS) entry which is preliminary data.</text>
</comment>
<reference evidence="10 11" key="1">
    <citation type="submission" date="2019-08" db="EMBL/GenBank/DDBJ databases">
        <title>Genomic characterization of a novel candidate phylum (ARYD3) from a high temperature, high salinity tertiary oil reservoir in north central Oklahoma, USA.</title>
        <authorList>
            <person name="Youssef N.H."/>
            <person name="Yadav A."/>
            <person name="Elshahed M.S."/>
        </authorList>
    </citation>
    <scope>NUCLEOTIDE SEQUENCE [LARGE SCALE GENOMIC DNA]</scope>
    <source>
        <strain evidence="10">ARYD1</strain>
    </source>
</reference>
<evidence type="ECO:0000256" key="3">
    <source>
        <dbReference type="ARBA" id="ARBA00022692"/>
    </source>
</evidence>
<dbReference type="GO" id="GO:0017004">
    <property type="term" value="P:cytochrome complex assembly"/>
    <property type="evidence" value="ECO:0007669"/>
    <property type="project" value="UniProtKB-KW"/>
</dbReference>
<dbReference type="RefSeq" id="WP_303701276.1">
    <property type="nucleotide sequence ID" value="NZ_VSIV01000177.1"/>
</dbReference>
<dbReference type="InterPro" id="IPR012340">
    <property type="entry name" value="NA-bd_OB-fold"/>
</dbReference>
<keyword evidence="3" id="KW-0812">Transmembrane</keyword>
<evidence type="ECO:0000256" key="6">
    <source>
        <dbReference type="ARBA" id="ARBA00022968"/>
    </source>
</evidence>
<evidence type="ECO:0000313" key="10">
    <source>
        <dbReference type="EMBL" id="TYB33217.1"/>
    </source>
</evidence>
<evidence type="ECO:0000256" key="4">
    <source>
        <dbReference type="ARBA" id="ARBA00022723"/>
    </source>
</evidence>
<keyword evidence="7" id="KW-1133">Transmembrane helix</keyword>
<evidence type="ECO:0000256" key="5">
    <source>
        <dbReference type="ARBA" id="ARBA00022748"/>
    </source>
</evidence>
<comment type="subcellular location">
    <subcellularLocation>
        <location evidence="1">Membrane</location>
    </subcellularLocation>
</comment>
<keyword evidence="6" id="KW-0735">Signal-anchor</keyword>
<dbReference type="InterPro" id="IPR036127">
    <property type="entry name" value="CcmE-like_sf"/>
</dbReference>
<dbReference type="Gene3D" id="2.40.50.140">
    <property type="entry name" value="Nucleic acid-binding proteins"/>
    <property type="match status" value="1"/>
</dbReference>
<dbReference type="EMBL" id="VSIV01000177">
    <property type="protein sequence ID" value="TYB33217.1"/>
    <property type="molecule type" value="Genomic_DNA"/>
</dbReference>
<dbReference type="AlphaFoldDB" id="A0A5D0MHR5"/>
<organism evidence="10 11">
    <name type="scientific">Flexistipes sinusarabici</name>
    <dbReference type="NCBI Taxonomy" id="2352"/>
    <lineage>
        <taxon>Bacteria</taxon>
        <taxon>Pseudomonadati</taxon>
        <taxon>Deferribacterota</taxon>
        <taxon>Deferribacteres</taxon>
        <taxon>Deferribacterales</taxon>
        <taxon>Flexistipitaceae</taxon>
        <taxon>Flexistipes</taxon>
    </lineage>
</organism>
<dbReference type="PANTHER" id="PTHR34128">
    <property type="entry name" value="CYTOCHROME C-TYPE BIOGENESIS PROTEIN CCME HOMOLOG, MITOCHONDRIAL"/>
    <property type="match status" value="1"/>
</dbReference>
<accession>A0A5D0MHR5</accession>
<dbReference type="Proteomes" id="UP000323337">
    <property type="component" value="Unassembled WGS sequence"/>
</dbReference>
<protein>
    <submittedName>
        <fullName evidence="10">Cytochrome c maturation protein CcmE</fullName>
    </submittedName>
</protein>
<dbReference type="PANTHER" id="PTHR34128:SF2">
    <property type="entry name" value="CYTOCHROME C-TYPE BIOGENESIS PROTEIN CCME HOMOLOG, MITOCHONDRIAL"/>
    <property type="match status" value="1"/>
</dbReference>
<keyword evidence="4" id="KW-0479">Metal-binding</keyword>
<evidence type="ECO:0000313" key="11">
    <source>
        <dbReference type="Proteomes" id="UP000323337"/>
    </source>
</evidence>
<proteinExistence type="predicted"/>
<evidence type="ECO:0000256" key="8">
    <source>
        <dbReference type="ARBA" id="ARBA00023004"/>
    </source>
</evidence>
<evidence type="ECO:0000256" key="7">
    <source>
        <dbReference type="ARBA" id="ARBA00022989"/>
    </source>
</evidence>
<dbReference type="SUPFAM" id="SSF82093">
    <property type="entry name" value="Heme chaperone CcmE"/>
    <property type="match status" value="1"/>
</dbReference>
<evidence type="ECO:0000256" key="1">
    <source>
        <dbReference type="ARBA" id="ARBA00004370"/>
    </source>
</evidence>
<keyword evidence="5" id="KW-0201">Cytochrome c-type biogenesis</keyword>